<sequence length="75" mass="7469">MYVLRPITQLSRGILGGIAAATLIAGGLFVFYDSPGTDPSPAIPLPPISAPLDPDAPGPAAPPQPPGTTAIPPSK</sequence>
<accession>A0ABX8CUF5</accession>
<feature type="transmembrane region" description="Helical" evidence="2">
    <location>
        <begin position="12"/>
        <end position="32"/>
    </location>
</feature>
<keyword evidence="2" id="KW-1133">Transmembrane helix</keyword>
<feature type="region of interest" description="Disordered" evidence="1">
    <location>
        <begin position="40"/>
        <end position="75"/>
    </location>
</feature>
<name>A0ABX8CUF5_9NOCA</name>
<feature type="compositionally biased region" description="Pro residues" evidence="1">
    <location>
        <begin position="41"/>
        <end position="66"/>
    </location>
</feature>
<evidence type="ECO:0000313" key="4">
    <source>
        <dbReference type="Proteomes" id="UP000683310"/>
    </source>
</evidence>
<evidence type="ECO:0000256" key="2">
    <source>
        <dbReference type="SAM" id="Phobius"/>
    </source>
</evidence>
<keyword evidence="4" id="KW-1185">Reference proteome</keyword>
<proteinExistence type="predicted"/>
<dbReference type="Proteomes" id="UP000683310">
    <property type="component" value="Chromosome"/>
</dbReference>
<evidence type="ECO:0000256" key="1">
    <source>
        <dbReference type="SAM" id="MobiDB-lite"/>
    </source>
</evidence>
<organism evidence="3 4">
    <name type="scientific">Nocardia tengchongensis</name>
    <dbReference type="NCBI Taxonomy" id="2055889"/>
    <lineage>
        <taxon>Bacteria</taxon>
        <taxon>Bacillati</taxon>
        <taxon>Actinomycetota</taxon>
        <taxon>Actinomycetes</taxon>
        <taxon>Mycobacteriales</taxon>
        <taxon>Nocardiaceae</taxon>
        <taxon>Nocardia</taxon>
    </lineage>
</organism>
<keyword evidence="2" id="KW-0472">Membrane</keyword>
<reference evidence="3 4" key="1">
    <citation type="submission" date="2021-04" db="EMBL/GenBank/DDBJ databases">
        <title>Nocardia tengchongensis.</title>
        <authorList>
            <person name="Zhuang k."/>
            <person name="Ran Y."/>
            <person name="Li W."/>
        </authorList>
    </citation>
    <scope>NUCLEOTIDE SEQUENCE [LARGE SCALE GENOMIC DNA]</scope>
    <source>
        <strain evidence="3 4">CFH S0057</strain>
    </source>
</reference>
<protein>
    <submittedName>
        <fullName evidence="3">Uncharacterized protein</fullName>
    </submittedName>
</protein>
<dbReference type="EMBL" id="CP074371">
    <property type="protein sequence ID" value="QVI21820.1"/>
    <property type="molecule type" value="Genomic_DNA"/>
</dbReference>
<evidence type="ECO:0000313" key="3">
    <source>
        <dbReference type="EMBL" id="QVI21820.1"/>
    </source>
</evidence>
<keyword evidence="2" id="KW-0812">Transmembrane</keyword>
<gene>
    <name evidence="3" type="ORF">KHQ06_01195</name>
</gene>